<dbReference type="EMBL" id="RBVX01000001">
    <property type="protein sequence ID" value="RSL35320.1"/>
    <property type="molecule type" value="Genomic_DNA"/>
</dbReference>
<evidence type="ECO:0000259" key="1">
    <source>
        <dbReference type="Pfam" id="PF23491"/>
    </source>
</evidence>
<keyword evidence="3" id="KW-1185">Reference proteome</keyword>
<evidence type="ECO:0000313" key="2">
    <source>
        <dbReference type="EMBL" id="RSL35320.1"/>
    </source>
</evidence>
<accession>A0A3R9Q7I3</accession>
<name>A0A3R9Q7I3_9BACI</name>
<feature type="domain" description="Sublancin immunity protein SunI-like PH" evidence="1">
    <location>
        <begin position="2"/>
        <end position="83"/>
    </location>
</feature>
<protein>
    <recommendedName>
        <fullName evidence="1">Sublancin immunity protein SunI-like PH domain-containing protein</fullName>
    </recommendedName>
</protein>
<comment type="caution">
    <text evidence="2">The sequence shown here is derived from an EMBL/GenBank/DDBJ whole genome shotgun (WGS) entry which is preliminary data.</text>
</comment>
<organism evidence="2 3">
    <name type="scientific">Salibacterium salarium</name>
    <dbReference type="NCBI Taxonomy" id="284579"/>
    <lineage>
        <taxon>Bacteria</taxon>
        <taxon>Bacillati</taxon>
        <taxon>Bacillota</taxon>
        <taxon>Bacilli</taxon>
        <taxon>Bacillales</taxon>
        <taxon>Bacillaceae</taxon>
    </lineage>
</organism>
<evidence type="ECO:0000313" key="3">
    <source>
        <dbReference type="Proteomes" id="UP000275076"/>
    </source>
</evidence>
<sequence length="89" mass="9859">MMGIKVEKSEDNLIIKWQLSKTEIPISDITDVTLDDTYGGQDKEAIRIGTPYATTDRIAITTGSGSYILFTTNVDSLLKKINKYVNEAS</sequence>
<reference evidence="2 3" key="1">
    <citation type="submission" date="2018-10" db="EMBL/GenBank/DDBJ databases">
        <title>Draft genome sequence of Bacillus salarius IM0101, isolated from a hypersaline soil in Inner Mongolia, China.</title>
        <authorList>
            <person name="Yamprayoonswat W."/>
            <person name="Boonvisut S."/>
            <person name="Jumpathong W."/>
            <person name="Sittihan S."/>
            <person name="Ruangsuj P."/>
            <person name="Wanthongcharoen S."/>
            <person name="Thongpramul N."/>
            <person name="Pimmason S."/>
            <person name="Yu B."/>
            <person name="Yasawong M."/>
        </authorList>
    </citation>
    <scope>NUCLEOTIDE SEQUENCE [LARGE SCALE GENOMIC DNA]</scope>
    <source>
        <strain evidence="2 3">IM0101</strain>
    </source>
</reference>
<dbReference type="InterPro" id="IPR055365">
    <property type="entry name" value="PH_SunI-like"/>
</dbReference>
<gene>
    <name evidence="2" type="ORF">D7Z54_01785</name>
</gene>
<dbReference type="AlphaFoldDB" id="A0A3R9Q7I3"/>
<dbReference type="RefSeq" id="WP_125553821.1">
    <property type="nucleotide sequence ID" value="NZ_RBVX01000001.1"/>
</dbReference>
<dbReference type="Pfam" id="PF23491">
    <property type="entry name" value="bPH_8"/>
    <property type="match status" value="1"/>
</dbReference>
<dbReference type="OrthoDB" id="2623008at2"/>
<dbReference type="Proteomes" id="UP000275076">
    <property type="component" value="Unassembled WGS sequence"/>
</dbReference>
<proteinExistence type="predicted"/>